<dbReference type="GO" id="GO:0016020">
    <property type="term" value="C:membrane"/>
    <property type="evidence" value="ECO:0007669"/>
    <property type="project" value="TreeGrafter"/>
</dbReference>
<dbReference type="CDD" id="cd00170">
    <property type="entry name" value="SEC14"/>
    <property type="match status" value="1"/>
</dbReference>
<organism evidence="2 3">
    <name type="scientific">Spodoptera frugiperda</name>
    <name type="common">Fall armyworm</name>
    <dbReference type="NCBI Taxonomy" id="7108"/>
    <lineage>
        <taxon>Eukaryota</taxon>
        <taxon>Metazoa</taxon>
        <taxon>Ecdysozoa</taxon>
        <taxon>Arthropoda</taxon>
        <taxon>Hexapoda</taxon>
        <taxon>Insecta</taxon>
        <taxon>Pterygota</taxon>
        <taxon>Neoptera</taxon>
        <taxon>Endopterygota</taxon>
        <taxon>Lepidoptera</taxon>
        <taxon>Glossata</taxon>
        <taxon>Ditrysia</taxon>
        <taxon>Noctuoidea</taxon>
        <taxon>Noctuidae</taxon>
        <taxon>Amphipyrinae</taxon>
        <taxon>Spodoptera</taxon>
    </lineage>
</organism>
<dbReference type="RefSeq" id="XP_050561878.1">
    <property type="nucleotide sequence ID" value="XM_050705921.1"/>
</dbReference>
<keyword evidence="2" id="KW-1185">Reference proteome</keyword>
<dbReference type="Pfam" id="PF00650">
    <property type="entry name" value="CRAL_TRIO"/>
    <property type="match status" value="1"/>
</dbReference>
<evidence type="ECO:0000313" key="3">
    <source>
        <dbReference type="RefSeq" id="XP_050561878.1"/>
    </source>
</evidence>
<dbReference type="SUPFAM" id="SSF46938">
    <property type="entry name" value="CRAL/TRIO N-terminal domain"/>
    <property type="match status" value="1"/>
</dbReference>
<dbReference type="OrthoDB" id="1434354at2759"/>
<evidence type="ECO:0000313" key="2">
    <source>
        <dbReference type="Proteomes" id="UP000829999"/>
    </source>
</evidence>
<dbReference type="Proteomes" id="UP000829999">
    <property type="component" value="Chromosome 3"/>
</dbReference>
<evidence type="ECO:0000259" key="1">
    <source>
        <dbReference type="PROSITE" id="PS50191"/>
    </source>
</evidence>
<gene>
    <name evidence="3" type="primary">LOC118274015</name>
</gene>
<feature type="domain" description="CRAL-TRIO" evidence="1">
    <location>
        <begin position="133"/>
        <end position="229"/>
    </location>
</feature>
<dbReference type="GeneID" id="118274015"/>
<dbReference type="InterPro" id="IPR036273">
    <property type="entry name" value="CRAL/TRIO_N_dom_sf"/>
</dbReference>
<dbReference type="InterPro" id="IPR001251">
    <property type="entry name" value="CRAL-TRIO_dom"/>
</dbReference>
<dbReference type="SUPFAM" id="SSF52087">
    <property type="entry name" value="CRAL/TRIO domain"/>
    <property type="match status" value="1"/>
</dbReference>
<dbReference type="PROSITE" id="PS50191">
    <property type="entry name" value="CRAL_TRIO"/>
    <property type="match status" value="1"/>
</dbReference>
<proteinExistence type="predicted"/>
<protein>
    <submittedName>
        <fullName evidence="3">Alpha-tocopherol transfer protein-like</fullName>
    </submittedName>
</protein>
<reference evidence="3" key="1">
    <citation type="submission" date="2025-08" db="UniProtKB">
        <authorList>
            <consortium name="RefSeq"/>
        </authorList>
    </citation>
    <scope>IDENTIFICATION</scope>
    <source>
        <tissue evidence="3">Whole larval tissue</tissue>
    </source>
</reference>
<dbReference type="InterPro" id="IPR036865">
    <property type="entry name" value="CRAL-TRIO_dom_sf"/>
</dbReference>
<dbReference type="AlphaFoldDB" id="A0A9R0EAZ0"/>
<dbReference type="GO" id="GO:1902936">
    <property type="term" value="F:phosphatidylinositol bisphosphate binding"/>
    <property type="evidence" value="ECO:0007669"/>
    <property type="project" value="TreeGrafter"/>
</dbReference>
<dbReference type="PANTHER" id="PTHR10174:SF222">
    <property type="entry name" value="GH10083P-RELATED"/>
    <property type="match status" value="1"/>
</dbReference>
<sequence length="281" mass="32892">MTHVDEKDVIAIKDWLAKDPSLPKNFEDIMIKKFLYSCNSSLERTKKCILSFCTNRTTMPEVYTNRDPLSPKIQTAFNITSVATYVAGKDEILIHRLEKTENFDFYDCVKSFTLQSDQWMLLERDSLPENHIVILDIKEFTLMLIAKSNVFFFQKFILYLLDAMPVHLTQVHVVNCPSFYEYMYGLIKGALPQNIRDIIHFHTDHMGLHQHIDKKYLPIEYDGEAESLVEQSQFWIKEIYEKRTFYMNDDLWKADVNKKVNKKAAAVDTTMSGSFRTLAID</sequence>
<dbReference type="Gene3D" id="3.40.525.10">
    <property type="entry name" value="CRAL-TRIO lipid binding domain"/>
    <property type="match status" value="1"/>
</dbReference>
<dbReference type="PANTHER" id="PTHR10174">
    <property type="entry name" value="ALPHA-TOCOPHEROL TRANSFER PROTEIN-RELATED"/>
    <property type="match status" value="1"/>
</dbReference>
<name>A0A9R0EAZ0_SPOFR</name>
<accession>A0A9R0EAZ0</accession>